<dbReference type="InterPro" id="IPR010730">
    <property type="entry name" value="HET"/>
</dbReference>
<feature type="domain" description="Heterokaryon incompatibility" evidence="1">
    <location>
        <begin position="25"/>
        <end position="97"/>
    </location>
</feature>
<dbReference type="Proteomes" id="UP000799424">
    <property type="component" value="Unassembled WGS sequence"/>
</dbReference>
<dbReference type="PANTHER" id="PTHR10622:SF11">
    <property type="entry name" value="HET-DOMAIN-CONTAINING PROTEIN"/>
    <property type="match status" value="1"/>
</dbReference>
<keyword evidence="3" id="KW-1185">Reference proteome</keyword>
<evidence type="ECO:0000313" key="3">
    <source>
        <dbReference type="Proteomes" id="UP000799424"/>
    </source>
</evidence>
<dbReference type="OrthoDB" id="674604at2759"/>
<evidence type="ECO:0000313" key="2">
    <source>
        <dbReference type="EMBL" id="KAF2828141.1"/>
    </source>
</evidence>
<sequence length="109" mass="12286">MRLLERLSSGDFKLVSFNDENPPLYAILSHTWTKGEEVTYNELVAGTGKDKTSYDKIRFCSRRAAADGLQYFWVDTCCIDKSTSHELSTAINSMFHVVVPEEVADAKAF</sequence>
<protein>
    <submittedName>
        <fullName evidence="2">HET-domain-containing protein</fullName>
    </submittedName>
</protein>
<name>A0A6A7A4B7_9PLEO</name>
<organism evidence="2 3">
    <name type="scientific">Ophiobolus disseminans</name>
    <dbReference type="NCBI Taxonomy" id="1469910"/>
    <lineage>
        <taxon>Eukaryota</taxon>
        <taxon>Fungi</taxon>
        <taxon>Dikarya</taxon>
        <taxon>Ascomycota</taxon>
        <taxon>Pezizomycotina</taxon>
        <taxon>Dothideomycetes</taxon>
        <taxon>Pleosporomycetidae</taxon>
        <taxon>Pleosporales</taxon>
        <taxon>Pleosporineae</taxon>
        <taxon>Phaeosphaeriaceae</taxon>
        <taxon>Ophiobolus</taxon>
    </lineage>
</organism>
<evidence type="ECO:0000259" key="1">
    <source>
        <dbReference type="Pfam" id="PF06985"/>
    </source>
</evidence>
<gene>
    <name evidence="2" type="ORF">CC86DRAFT_369272</name>
</gene>
<dbReference type="PANTHER" id="PTHR10622">
    <property type="entry name" value="HET DOMAIN-CONTAINING PROTEIN"/>
    <property type="match status" value="1"/>
</dbReference>
<dbReference type="AlphaFoldDB" id="A0A6A7A4B7"/>
<reference evidence="2" key="1">
    <citation type="journal article" date="2020" name="Stud. Mycol.">
        <title>101 Dothideomycetes genomes: a test case for predicting lifestyles and emergence of pathogens.</title>
        <authorList>
            <person name="Haridas S."/>
            <person name="Albert R."/>
            <person name="Binder M."/>
            <person name="Bloem J."/>
            <person name="Labutti K."/>
            <person name="Salamov A."/>
            <person name="Andreopoulos B."/>
            <person name="Baker S."/>
            <person name="Barry K."/>
            <person name="Bills G."/>
            <person name="Bluhm B."/>
            <person name="Cannon C."/>
            <person name="Castanera R."/>
            <person name="Culley D."/>
            <person name="Daum C."/>
            <person name="Ezra D."/>
            <person name="Gonzalez J."/>
            <person name="Henrissat B."/>
            <person name="Kuo A."/>
            <person name="Liang C."/>
            <person name="Lipzen A."/>
            <person name="Lutzoni F."/>
            <person name="Magnuson J."/>
            <person name="Mondo S."/>
            <person name="Nolan M."/>
            <person name="Ohm R."/>
            <person name="Pangilinan J."/>
            <person name="Park H.-J."/>
            <person name="Ramirez L."/>
            <person name="Alfaro M."/>
            <person name="Sun H."/>
            <person name="Tritt A."/>
            <person name="Yoshinaga Y."/>
            <person name="Zwiers L.-H."/>
            <person name="Turgeon B."/>
            <person name="Goodwin S."/>
            <person name="Spatafora J."/>
            <person name="Crous P."/>
            <person name="Grigoriev I."/>
        </authorList>
    </citation>
    <scope>NUCLEOTIDE SEQUENCE</scope>
    <source>
        <strain evidence="2">CBS 113818</strain>
    </source>
</reference>
<dbReference type="EMBL" id="MU006223">
    <property type="protein sequence ID" value="KAF2828141.1"/>
    <property type="molecule type" value="Genomic_DNA"/>
</dbReference>
<accession>A0A6A7A4B7</accession>
<dbReference type="Pfam" id="PF06985">
    <property type="entry name" value="HET"/>
    <property type="match status" value="1"/>
</dbReference>
<proteinExistence type="predicted"/>